<keyword evidence="4" id="KW-1185">Reference proteome</keyword>
<dbReference type="AlphaFoldDB" id="A0A6A7XZX2"/>
<feature type="transmembrane region" description="Helical" evidence="1">
    <location>
        <begin position="12"/>
        <end position="33"/>
    </location>
</feature>
<dbReference type="Pfam" id="PF21741">
    <property type="entry name" value="DUF6867"/>
    <property type="match status" value="1"/>
</dbReference>
<keyword evidence="1" id="KW-0472">Membrane</keyword>
<gene>
    <name evidence="3" type="ORF">F0357_04255</name>
</gene>
<dbReference type="InterPro" id="IPR049201">
    <property type="entry name" value="DUF6867"/>
</dbReference>
<organism evidence="3 4">
    <name type="scientific">Segnochrobactrum spirostomi</name>
    <dbReference type="NCBI Taxonomy" id="2608987"/>
    <lineage>
        <taxon>Bacteria</taxon>
        <taxon>Pseudomonadati</taxon>
        <taxon>Pseudomonadota</taxon>
        <taxon>Alphaproteobacteria</taxon>
        <taxon>Hyphomicrobiales</taxon>
        <taxon>Segnochrobactraceae</taxon>
        <taxon>Segnochrobactrum</taxon>
    </lineage>
</organism>
<proteinExistence type="predicted"/>
<feature type="domain" description="DUF6867" evidence="2">
    <location>
        <begin position="10"/>
        <end position="113"/>
    </location>
</feature>
<dbReference type="Proteomes" id="UP000332515">
    <property type="component" value="Unassembled WGS sequence"/>
</dbReference>
<protein>
    <recommendedName>
        <fullName evidence="2">DUF6867 domain-containing protein</fullName>
    </recommendedName>
</protein>
<accession>A0A6A7XZX2</accession>
<feature type="transmembrane region" description="Helical" evidence="1">
    <location>
        <begin position="68"/>
        <end position="86"/>
    </location>
</feature>
<keyword evidence="1" id="KW-1133">Transmembrane helix</keyword>
<evidence type="ECO:0000313" key="4">
    <source>
        <dbReference type="Proteomes" id="UP000332515"/>
    </source>
</evidence>
<comment type="caution">
    <text evidence="3">The sequence shown here is derived from an EMBL/GenBank/DDBJ whole genome shotgun (WGS) entry which is preliminary data.</text>
</comment>
<sequence length="116" mass="13263">MMGLLWETSFGAFLVLTVLLGGGGAWMTGRAIARGWSPLPHLVVYMALLACGIRFLQFALFQGTLLSIHYWIVTFVIYLIVGFAGWRHKRTGQMTTQYRWIYERTGPFTWRERAGT</sequence>
<name>A0A6A7XZX2_9HYPH</name>
<feature type="transmembrane region" description="Helical" evidence="1">
    <location>
        <begin position="42"/>
        <end position="62"/>
    </location>
</feature>
<dbReference type="EMBL" id="VWNA01000001">
    <property type="protein sequence ID" value="MQT11896.1"/>
    <property type="molecule type" value="Genomic_DNA"/>
</dbReference>
<reference evidence="3 4" key="1">
    <citation type="submission" date="2019-09" db="EMBL/GenBank/DDBJ databases">
        <title>Segnochrobactrum spirostomi gen. nov., sp. nov., isolated from the ciliate Spirostomum cf. yagiui and description of a novel family, Segnochrobactraceae fam. nov. within the order Rhizobiales of the class Alphaproteobacteria.</title>
        <authorList>
            <person name="Akter S."/>
            <person name="Shazib S.U.A."/>
            <person name="Shin M.K."/>
        </authorList>
    </citation>
    <scope>NUCLEOTIDE SEQUENCE [LARGE SCALE GENOMIC DNA]</scope>
    <source>
        <strain evidence="3 4">Sp-1</strain>
    </source>
</reference>
<evidence type="ECO:0000313" key="3">
    <source>
        <dbReference type="EMBL" id="MQT11896.1"/>
    </source>
</evidence>
<evidence type="ECO:0000259" key="2">
    <source>
        <dbReference type="Pfam" id="PF21741"/>
    </source>
</evidence>
<evidence type="ECO:0000256" key="1">
    <source>
        <dbReference type="SAM" id="Phobius"/>
    </source>
</evidence>
<keyword evidence="1" id="KW-0812">Transmembrane</keyword>